<dbReference type="PROSITE" id="PS50113">
    <property type="entry name" value="PAC"/>
    <property type="match status" value="1"/>
</dbReference>
<dbReference type="CDD" id="cd01948">
    <property type="entry name" value="EAL"/>
    <property type="match status" value="1"/>
</dbReference>
<dbReference type="InterPro" id="IPR035965">
    <property type="entry name" value="PAS-like_dom_sf"/>
</dbReference>
<dbReference type="InterPro" id="IPR001633">
    <property type="entry name" value="EAL_dom"/>
</dbReference>
<dbReference type="NCBIfam" id="TIGR00229">
    <property type="entry name" value="sensory_box"/>
    <property type="match status" value="1"/>
</dbReference>
<dbReference type="InterPro" id="IPR035919">
    <property type="entry name" value="EAL_sf"/>
</dbReference>
<organism evidence="5 6">
    <name type="scientific">Alkalicoccus urumqiensis</name>
    <name type="common">Bacillus urumqiensis</name>
    <dbReference type="NCBI Taxonomy" id="1548213"/>
    <lineage>
        <taxon>Bacteria</taxon>
        <taxon>Bacillati</taxon>
        <taxon>Bacillota</taxon>
        <taxon>Bacilli</taxon>
        <taxon>Bacillales</taxon>
        <taxon>Bacillaceae</taxon>
        <taxon>Alkalicoccus</taxon>
    </lineage>
</organism>
<dbReference type="CDD" id="cd00130">
    <property type="entry name" value="PAS"/>
    <property type="match status" value="1"/>
</dbReference>
<dbReference type="CDD" id="cd01949">
    <property type="entry name" value="GGDEF"/>
    <property type="match status" value="1"/>
</dbReference>
<dbReference type="SUPFAM" id="SSF141868">
    <property type="entry name" value="EAL domain-like"/>
    <property type="match status" value="1"/>
</dbReference>
<dbReference type="PANTHER" id="PTHR44757:SF2">
    <property type="entry name" value="BIOFILM ARCHITECTURE MAINTENANCE PROTEIN MBAA"/>
    <property type="match status" value="1"/>
</dbReference>
<dbReference type="Proteomes" id="UP000243650">
    <property type="component" value="Unassembled WGS sequence"/>
</dbReference>
<dbReference type="PROSITE" id="PS50887">
    <property type="entry name" value="GGDEF"/>
    <property type="match status" value="1"/>
</dbReference>
<dbReference type="Gene3D" id="3.20.20.450">
    <property type="entry name" value="EAL domain"/>
    <property type="match status" value="1"/>
</dbReference>
<evidence type="ECO:0000259" key="3">
    <source>
        <dbReference type="PROSITE" id="PS50883"/>
    </source>
</evidence>
<dbReference type="InterPro" id="IPR043128">
    <property type="entry name" value="Rev_trsase/Diguanyl_cyclase"/>
</dbReference>
<dbReference type="RefSeq" id="WP_105958728.1">
    <property type="nucleotide sequence ID" value="NZ_PVNS01000005.1"/>
</dbReference>
<dbReference type="EMBL" id="PVNS01000005">
    <property type="protein sequence ID" value="PRO66044.1"/>
    <property type="molecule type" value="Genomic_DNA"/>
</dbReference>
<protein>
    <submittedName>
        <fullName evidence="5">Diguanylate cyclase</fullName>
    </submittedName>
</protein>
<feature type="domain" description="EAL" evidence="3">
    <location>
        <begin position="483"/>
        <end position="736"/>
    </location>
</feature>
<dbReference type="InterPro" id="IPR013656">
    <property type="entry name" value="PAS_4"/>
</dbReference>
<dbReference type="InterPro" id="IPR029016">
    <property type="entry name" value="GAF-like_dom_sf"/>
</dbReference>
<feature type="domain" description="PAS" evidence="1">
    <location>
        <begin position="198"/>
        <end position="235"/>
    </location>
</feature>
<gene>
    <name evidence="5" type="ORF">C6I21_07005</name>
</gene>
<comment type="caution">
    <text evidence="5">The sequence shown here is derived from an EMBL/GenBank/DDBJ whole genome shotgun (WGS) entry which is preliminary data.</text>
</comment>
<sequence length="750" mass="85240">MLKKTLEAAHEDCRLRGMDPAEIRRPVEVLTTSELTRMRRDYTDILDVVHVFSRQVLQSLEGTPLLIVISDEDGYILDIRGDATIRGMIQQLGIESGVRFTLEDLGPNVISLALTEQLPVALIGDDHYFQFLHATACYSSPFRYTDDNTLLGTISVMTTIDHENYLFLHMLTNVVGSIERELLLRRQNEKLDVLNQIMMERTQNAVIVTDAEGIVTEYNASAERISGFARDRIIGLSIFDSPITGDYFRKVLSKGKIFKDAEINVNNDGQPEYICLFDAQPIYDAKDEKIIGGFAQLRDITERHRLQEQYNYLAYHDELTGLPNRRFFQNELEKLIQRDEKNIGLLLIDLDGFKNINDTFGHSNGDQLLQAVAQRLRIIISGRGLLFRISGDEFLVMIQELRGECHLNEAATEILKDFQRPFSIEDRSLHITASIGGAVYEHHPPDLESYMVHVDAAMYKAKSLGKNDYRMFSPEMHLHSREDLLMESDLRNAMDREELILYYQPIVDVTDGSIACFEALIRWKHPESGLLSPGRFIPLAERTGLIVPIGEWVIREACRQHQEWKRQGLPPTQICVNISAQQFLKKNFVQTIAGALEAYDINPKYLDIEITESMAMDFTYAENVLRELRSLGLHLSMDDFGTGYSSLYYLKRFNIQTLKIDKTFIDDLAGESNDSVLISTMLAMADTLGMKAVAEGVESKEQLDRLLEAGSPLIQGFYFSPPLSPGTIQRTYTELTDTIKRKAGKGVDLH</sequence>
<dbReference type="InterPro" id="IPR000160">
    <property type="entry name" value="GGDEF_dom"/>
</dbReference>
<evidence type="ECO:0000259" key="4">
    <source>
        <dbReference type="PROSITE" id="PS50887"/>
    </source>
</evidence>
<dbReference type="SMART" id="SM00267">
    <property type="entry name" value="GGDEF"/>
    <property type="match status" value="1"/>
</dbReference>
<proteinExistence type="predicted"/>
<dbReference type="Gene3D" id="3.30.70.270">
    <property type="match status" value="1"/>
</dbReference>
<dbReference type="Pfam" id="PF00563">
    <property type="entry name" value="EAL"/>
    <property type="match status" value="1"/>
</dbReference>
<dbReference type="Pfam" id="PF00990">
    <property type="entry name" value="GGDEF"/>
    <property type="match status" value="1"/>
</dbReference>
<dbReference type="OrthoDB" id="9759607at2"/>
<dbReference type="AlphaFoldDB" id="A0A2P6MIC8"/>
<dbReference type="PROSITE" id="PS50883">
    <property type="entry name" value="EAL"/>
    <property type="match status" value="1"/>
</dbReference>
<dbReference type="SMART" id="SM00052">
    <property type="entry name" value="EAL"/>
    <property type="match status" value="1"/>
</dbReference>
<dbReference type="InterPro" id="IPR029787">
    <property type="entry name" value="Nucleotide_cyclase"/>
</dbReference>
<dbReference type="Gene3D" id="3.30.450.40">
    <property type="match status" value="1"/>
</dbReference>
<dbReference type="Gene3D" id="3.30.450.20">
    <property type="entry name" value="PAS domain"/>
    <property type="match status" value="1"/>
</dbReference>
<dbReference type="NCBIfam" id="TIGR00254">
    <property type="entry name" value="GGDEF"/>
    <property type="match status" value="1"/>
</dbReference>
<evidence type="ECO:0000313" key="5">
    <source>
        <dbReference type="EMBL" id="PRO66044.1"/>
    </source>
</evidence>
<dbReference type="SUPFAM" id="SSF55073">
    <property type="entry name" value="Nucleotide cyclase"/>
    <property type="match status" value="1"/>
</dbReference>
<evidence type="ECO:0000313" key="6">
    <source>
        <dbReference type="Proteomes" id="UP000243650"/>
    </source>
</evidence>
<dbReference type="InterPro" id="IPR052155">
    <property type="entry name" value="Biofilm_reg_signaling"/>
</dbReference>
<keyword evidence="6" id="KW-1185">Reference proteome</keyword>
<feature type="domain" description="GGDEF" evidence="4">
    <location>
        <begin position="341"/>
        <end position="474"/>
    </location>
</feature>
<dbReference type="Pfam" id="PF08448">
    <property type="entry name" value="PAS_4"/>
    <property type="match status" value="1"/>
</dbReference>
<name>A0A2P6MIC8_ALKUR</name>
<evidence type="ECO:0000259" key="2">
    <source>
        <dbReference type="PROSITE" id="PS50113"/>
    </source>
</evidence>
<dbReference type="PROSITE" id="PS50112">
    <property type="entry name" value="PAS"/>
    <property type="match status" value="1"/>
</dbReference>
<reference evidence="5 6" key="1">
    <citation type="submission" date="2018-03" db="EMBL/GenBank/DDBJ databases">
        <title>Bacillus urumqiensis sp. nov., a moderately haloalkaliphilic bacterium isolated from a salt lake.</title>
        <authorList>
            <person name="Zhao B."/>
            <person name="Liao Z."/>
        </authorList>
    </citation>
    <scope>NUCLEOTIDE SEQUENCE [LARGE SCALE GENOMIC DNA]</scope>
    <source>
        <strain evidence="5 6">BZ-SZ-XJ18</strain>
    </source>
</reference>
<dbReference type="InterPro" id="IPR000014">
    <property type="entry name" value="PAS"/>
</dbReference>
<evidence type="ECO:0000259" key="1">
    <source>
        <dbReference type="PROSITE" id="PS50112"/>
    </source>
</evidence>
<dbReference type="SUPFAM" id="SSF55785">
    <property type="entry name" value="PYP-like sensor domain (PAS domain)"/>
    <property type="match status" value="1"/>
</dbReference>
<dbReference type="PANTHER" id="PTHR44757">
    <property type="entry name" value="DIGUANYLATE CYCLASE DGCP"/>
    <property type="match status" value="1"/>
</dbReference>
<accession>A0A2P6MIC8</accession>
<feature type="domain" description="PAC" evidence="2">
    <location>
        <begin position="256"/>
        <end position="312"/>
    </location>
</feature>
<dbReference type="InterPro" id="IPR000700">
    <property type="entry name" value="PAS-assoc_C"/>
</dbReference>